<evidence type="ECO:0000259" key="2">
    <source>
        <dbReference type="PROSITE" id="PS51782"/>
    </source>
</evidence>
<evidence type="ECO:0000313" key="3">
    <source>
        <dbReference type="EMBL" id="MFD2069271.1"/>
    </source>
</evidence>
<dbReference type="SUPFAM" id="SSF54106">
    <property type="entry name" value="LysM domain"/>
    <property type="match status" value="1"/>
</dbReference>
<evidence type="ECO:0000256" key="1">
    <source>
        <dbReference type="SAM" id="MobiDB-lite"/>
    </source>
</evidence>
<sequence>MGLLDFLKKGKEEPAKPASNVKSKNAQTPKGTQPISKGTEKASMAAGHQDQAFYSEKDKQQVQATTGPNQDIYTVASGDSLSKIAQKLYGDADSWTKIYKANKDKIGENPDLIRPGQRFVIPRD</sequence>
<feature type="compositionally biased region" description="Basic and acidic residues" evidence="1">
    <location>
        <begin position="1"/>
        <end position="15"/>
    </location>
</feature>
<dbReference type="CDD" id="cd00118">
    <property type="entry name" value="LysM"/>
    <property type="match status" value="1"/>
</dbReference>
<feature type="domain" description="LysM" evidence="2">
    <location>
        <begin position="71"/>
        <end position="121"/>
    </location>
</feature>
<comment type="caution">
    <text evidence="3">The sequence shown here is derived from an EMBL/GenBank/DDBJ whole genome shotgun (WGS) entry which is preliminary data.</text>
</comment>
<gene>
    <name evidence="3" type="ORF">ACFSKU_20470</name>
</gene>
<dbReference type="EMBL" id="JBHUHV010000059">
    <property type="protein sequence ID" value="MFD2069271.1"/>
    <property type="molecule type" value="Genomic_DNA"/>
</dbReference>
<dbReference type="Pfam" id="PF01476">
    <property type="entry name" value="LysM"/>
    <property type="match status" value="1"/>
</dbReference>
<dbReference type="Gene3D" id="3.10.350.10">
    <property type="entry name" value="LysM domain"/>
    <property type="match status" value="1"/>
</dbReference>
<dbReference type="PANTHER" id="PTHR34700">
    <property type="entry name" value="POTASSIUM BINDING PROTEIN KBP"/>
    <property type="match status" value="1"/>
</dbReference>
<evidence type="ECO:0000313" key="4">
    <source>
        <dbReference type="Proteomes" id="UP001597369"/>
    </source>
</evidence>
<dbReference type="PROSITE" id="PS51782">
    <property type="entry name" value="LYSM"/>
    <property type="match status" value="1"/>
</dbReference>
<accession>A0ABW4X3X0</accession>
<dbReference type="InterPro" id="IPR036779">
    <property type="entry name" value="LysM_dom_sf"/>
</dbReference>
<dbReference type="InterPro" id="IPR052196">
    <property type="entry name" value="Bact_Kbp"/>
</dbReference>
<dbReference type="InterPro" id="IPR018392">
    <property type="entry name" value="LysM"/>
</dbReference>
<feature type="region of interest" description="Disordered" evidence="1">
    <location>
        <begin position="1"/>
        <end position="47"/>
    </location>
</feature>
<feature type="compositionally biased region" description="Polar residues" evidence="1">
    <location>
        <begin position="20"/>
        <end position="36"/>
    </location>
</feature>
<organism evidence="3 4">
    <name type="scientific">Pontibacter silvestris</name>
    <dbReference type="NCBI Taxonomy" id="2305183"/>
    <lineage>
        <taxon>Bacteria</taxon>
        <taxon>Pseudomonadati</taxon>
        <taxon>Bacteroidota</taxon>
        <taxon>Cytophagia</taxon>
        <taxon>Cytophagales</taxon>
        <taxon>Hymenobacteraceae</taxon>
        <taxon>Pontibacter</taxon>
    </lineage>
</organism>
<dbReference type="RefSeq" id="WP_229961239.1">
    <property type="nucleotide sequence ID" value="NZ_JAJJWI010000011.1"/>
</dbReference>
<keyword evidence="4" id="KW-1185">Reference proteome</keyword>
<name>A0ABW4X3X0_9BACT</name>
<dbReference type="PANTHER" id="PTHR34700:SF4">
    <property type="entry name" value="PHAGE-LIKE ELEMENT PBSX PROTEIN XKDP"/>
    <property type="match status" value="1"/>
</dbReference>
<proteinExistence type="predicted"/>
<reference evidence="4" key="1">
    <citation type="journal article" date="2019" name="Int. J. Syst. Evol. Microbiol.">
        <title>The Global Catalogue of Microorganisms (GCM) 10K type strain sequencing project: providing services to taxonomists for standard genome sequencing and annotation.</title>
        <authorList>
            <consortium name="The Broad Institute Genomics Platform"/>
            <consortium name="The Broad Institute Genome Sequencing Center for Infectious Disease"/>
            <person name="Wu L."/>
            <person name="Ma J."/>
        </authorList>
    </citation>
    <scope>NUCLEOTIDE SEQUENCE [LARGE SCALE GENOMIC DNA]</scope>
    <source>
        <strain evidence="4">JCM 16545</strain>
    </source>
</reference>
<dbReference type="Proteomes" id="UP001597369">
    <property type="component" value="Unassembled WGS sequence"/>
</dbReference>
<dbReference type="SMART" id="SM00257">
    <property type="entry name" value="LysM"/>
    <property type="match status" value="1"/>
</dbReference>
<protein>
    <submittedName>
        <fullName evidence="3">LysM peptidoglycan-binding domain-containing protein</fullName>
    </submittedName>
</protein>